<accession>A0A919AM75</accession>
<name>A0A919AM75_9PROT</name>
<keyword evidence="2" id="KW-1185">Reference proteome</keyword>
<evidence type="ECO:0000313" key="2">
    <source>
        <dbReference type="Proteomes" id="UP000630923"/>
    </source>
</evidence>
<organism evidence="1 2">
    <name type="scientific">Kordiimonas sediminis</name>
    <dbReference type="NCBI Taxonomy" id="1735581"/>
    <lineage>
        <taxon>Bacteria</taxon>
        <taxon>Pseudomonadati</taxon>
        <taxon>Pseudomonadota</taxon>
        <taxon>Alphaproteobacteria</taxon>
        <taxon>Kordiimonadales</taxon>
        <taxon>Kordiimonadaceae</taxon>
        <taxon>Kordiimonas</taxon>
    </lineage>
</organism>
<reference evidence="1" key="2">
    <citation type="submission" date="2020-09" db="EMBL/GenBank/DDBJ databases">
        <authorList>
            <person name="Sun Q."/>
            <person name="Kim S."/>
        </authorList>
    </citation>
    <scope>NUCLEOTIDE SEQUENCE</scope>
    <source>
        <strain evidence="1">KCTC 42590</strain>
    </source>
</reference>
<evidence type="ECO:0000313" key="1">
    <source>
        <dbReference type="EMBL" id="GHF12597.1"/>
    </source>
</evidence>
<dbReference type="AlphaFoldDB" id="A0A919AM75"/>
<protein>
    <submittedName>
        <fullName evidence="1">Uncharacterized protein</fullName>
    </submittedName>
</protein>
<sequence length="84" mass="9513">MRGSKVKARSPVRHIIVATRYHLYAQCRDIGARKRRTGSEEYVKIVEGRDSLTFSRDCSLLPSTLNLTKEYKLLKATGTSSKVI</sequence>
<gene>
    <name evidence="1" type="ORF">GCM10017044_03200</name>
</gene>
<comment type="caution">
    <text evidence="1">The sequence shown here is derived from an EMBL/GenBank/DDBJ whole genome shotgun (WGS) entry which is preliminary data.</text>
</comment>
<dbReference type="Proteomes" id="UP000630923">
    <property type="component" value="Unassembled WGS sequence"/>
</dbReference>
<dbReference type="EMBL" id="BNCI01000001">
    <property type="protein sequence ID" value="GHF12597.1"/>
    <property type="molecule type" value="Genomic_DNA"/>
</dbReference>
<proteinExistence type="predicted"/>
<reference evidence="1" key="1">
    <citation type="journal article" date="2014" name="Int. J. Syst. Evol. Microbiol.">
        <title>Complete genome sequence of Corynebacterium casei LMG S-19264T (=DSM 44701T), isolated from a smear-ripened cheese.</title>
        <authorList>
            <consortium name="US DOE Joint Genome Institute (JGI-PGF)"/>
            <person name="Walter F."/>
            <person name="Albersmeier A."/>
            <person name="Kalinowski J."/>
            <person name="Ruckert C."/>
        </authorList>
    </citation>
    <scope>NUCLEOTIDE SEQUENCE</scope>
    <source>
        <strain evidence="1">KCTC 42590</strain>
    </source>
</reference>